<evidence type="ECO:0000313" key="2">
    <source>
        <dbReference type="EMBL" id="ORZ19324.1"/>
    </source>
</evidence>
<dbReference type="AlphaFoldDB" id="A0A1X2IMS4"/>
<dbReference type="Proteomes" id="UP000193560">
    <property type="component" value="Unassembled WGS sequence"/>
</dbReference>
<evidence type="ECO:0000313" key="3">
    <source>
        <dbReference type="Proteomes" id="UP000193560"/>
    </source>
</evidence>
<keyword evidence="3" id="KW-1185">Reference proteome</keyword>
<dbReference type="OrthoDB" id="843225at2759"/>
<evidence type="ECO:0000259" key="1">
    <source>
        <dbReference type="Pfam" id="PF00582"/>
    </source>
</evidence>
<dbReference type="PANTHER" id="PTHR31964">
    <property type="entry name" value="ADENINE NUCLEOTIDE ALPHA HYDROLASES-LIKE SUPERFAMILY PROTEIN"/>
    <property type="match status" value="1"/>
</dbReference>
<dbReference type="PANTHER" id="PTHR31964:SF113">
    <property type="entry name" value="USPA DOMAIN-CONTAINING PROTEIN"/>
    <property type="match status" value="1"/>
</dbReference>
<dbReference type="Pfam" id="PF00582">
    <property type="entry name" value="Usp"/>
    <property type="match status" value="1"/>
</dbReference>
<reference evidence="2 3" key="1">
    <citation type="submission" date="2016-07" db="EMBL/GenBank/DDBJ databases">
        <title>Pervasive Adenine N6-methylation of Active Genes in Fungi.</title>
        <authorList>
            <consortium name="DOE Joint Genome Institute"/>
            <person name="Mondo S.J."/>
            <person name="Dannebaum R.O."/>
            <person name="Kuo R.C."/>
            <person name="Labutti K."/>
            <person name="Haridas S."/>
            <person name="Kuo A."/>
            <person name="Salamov A."/>
            <person name="Ahrendt S.R."/>
            <person name="Lipzen A."/>
            <person name="Sullivan W."/>
            <person name="Andreopoulos W.B."/>
            <person name="Clum A."/>
            <person name="Lindquist E."/>
            <person name="Daum C."/>
            <person name="Ramamoorthy G.K."/>
            <person name="Gryganskyi A."/>
            <person name="Culley D."/>
            <person name="Magnuson J.K."/>
            <person name="James T.Y."/>
            <person name="O'Malley M.A."/>
            <person name="Stajich J.E."/>
            <person name="Spatafora J.W."/>
            <person name="Visel A."/>
            <person name="Grigoriev I.V."/>
        </authorList>
    </citation>
    <scope>NUCLEOTIDE SEQUENCE [LARGE SCALE GENOMIC DNA]</scope>
    <source>
        <strain evidence="2 3">NRRL 1336</strain>
    </source>
</reference>
<dbReference type="PRINTS" id="PR01438">
    <property type="entry name" value="UNVRSLSTRESS"/>
</dbReference>
<gene>
    <name evidence="2" type="ORF">BCR42DRAFT_449089</name>
</gene>
<dbReference type="Gene3D" id="3.40.50.620">
    <property type="entry name" value="HUPs"/>
    <property type="match status" value="1"/>
</dbReference>
<protein>
    <recommendedName>
        <fullName evidence="1">UspA domain-containing protein</fullName>
    </recommendedName>
</protein>
<dbReference type="CDD" id="cd23659">
    <property type="entry name" value="USP_At3g01520-like"/>
    <property type="match status" value="1"/>
</dbReference>
<comment type="caution">
    <text evidence="2">The sequence shown here is derived from an EMBL/GenBank/DDBJ whole genome shotgun (WGS) entry which is preliminary data.</text>
</comment>
<dbReference type="SUPFAM" id="SSF52402">
    <property type="entry name" value="Adenine nucleotide alpha hydrolases-like"/>
    <property type="match status" value="1"/>
</dbReference>
<dbReference type="InterPro" id="IPR006015">
    <property type="entry name" value="Universal_stress_UspA"/>
</dbReference>
<organism evidence="2 3">
    <name type="scientific">Absidia repens</name>
    <dbReference type="NCBI Taxonomy" id="90262"/>
    <lineage>
        <taxon>Eukaryota</taxon>
        <taxon>Fungi</taxon>
        <taxon>Fungi incertae sedis</taxon>
        <taxon>Mucoromycota</taxon>
        <taxon>Mucoromycotina</taxon>
        <taxon>Mucoromycetes</taxon>
        <taxon>Mucorales</taxon>
        <taxon>Cunninghamellaceae</taxon>
        <taxon>Absidia</taxon>
    </lineage>
</organism>
<name>A0A1X2IMS4_9FUNG</name>
<sequence>MSNQTPRDELIAKFTHDTDTQSKLERVVVISIDESSAKYILEWALSNFLQPQRDLVVLVNTRRLDAAVGPYVNPSGFVEELDSSKREASVALLKENARFLREKELACQAIALIGDPKEEIIRKVKEIRADVLLMGSRNLGTVKRAFLGSVSDYCVHHCPCAVVIARPSEDELAKGSRRRSIFSTS</sequence>
<accession>A0A1X2IMS4</accession>
<dbReference type="EMBL" id="MCGE01000007">
    <property type="protein sequence ID" value="ORZ19324.1"/>
    <property type="molecule type" value="Genomic_DNA"/>
</dbReference>
<proteinExistence type="predicted"/>
<dbReference type="STRING" id="90262.A0A1X2IMS4"/>
<dbReference type="InterPro" id="IPR006016">
    <property type="entry name" value="UspA"/>
</dbReference>
<feature type="domain" description="UspA" evidence="1">
    <location>
        <begin position="29"/>
        <end position="166"/>
    </location>
</feature>
<dbReference type="InterPro" id="IPR014729">
    <property type="entry name" value="Rossmann-like_a/b/a_fold"/>
</dbReference>